<dbReference type="InterPro" id="IPR051033">
    <property type="entry name" value="SH3BGR"/>
</dbReference>
<dbReference type="Gene3D" id="3.40.30.10">
    <property type="entry name" value="Glutaredoxin"/>
    <property type="match status" value="1"/>
</dbReference>
<dbReference type="InterPro" id="IPR006993">
    <property type="entry name" value="Glut_rich_SH3-bd"/>
</dbReference>
<name>A0AAJ6QSG3_9ACAR</name>
<sequence length="125" mass="14421">MGQETETKPTLIKMYVSGISASKEVKKRQQRAAMILTSIRVKFEEIDITEPGREEDRELVKKHCKNEEGNPLPPPHFFNDGEYCGSFEDFDTATESDRLPWFLKLDPAEFEFLYEKSRSASVEKA</sequence>
<accession>A0AAJ6QSG3</accession>
<dbReference type="Proteomes" id="UP000694867">
    <property type="component" value="Unplaced"/>
</dbReference>
<keyword evidence="2" id="KW-1185">Reference proteome</keyword>
<protein>
    <submittedName>
        <fullName evidence="3">SH3 domain-binding glutamic acid-rich protein homolog</fullName>
    </submittedName>
</protein>
<dbReference type="CTD" id="38820"/>
<proteinExistence type="inferred from homology"/>
<comment type="similarity">
    <text evidence="1">Belongs to the SH3BGR family.</text>
</comment>
<organism evidence="2 3">
    <name type="scientific">Galendromus occidentalis</name>
    <name type="common">western predatory mite</name>
    <dbReference type="NCBI Taxonomy" id="34638"/>
    <lineage>
        <taxon>Eukaryota</taxon>
        <taxon>Metazoa</taxon>
        <taxon>Ecdysozoa</taxon>
        <taxon>Arthropoda</taxon>
        <taxon>Chelicerata</taxon>
        <taxon>Arachnida</taxon>
        <taxon>Acari</taxon>
        <taxon>Parasitiformes</taxon>
        <taxon>Mesostigmata</taxon>
        <taxon>Gamasina</taxon>
        <taxon>Phytoseioidea</taxon>
        <taxon>Phytoseiidae</taxon>
        <taxon>Typhlodrominae</taxon>
        <taxon>Galendromus</taxon>
    </lineage>
</organism>
<dbReference type="PANTHER" id="PTHR12232">
    <property type="entry name" value="SH3 DOMAIN-BINDING GLUTAMIC ACID-RICH-LIKE PROTEIN"/>
    <property type="match status" value="1"/>
</dbReference>
<dbReference type="SUPFAM" id="SSF52833">
    <property type="entry name" value="Thioredoxin-like"/>
    <property type="match status" value="1"/>
</dbReference>
<evidence type="ECO:0000256" key="1">
    <source>
        <dbReference type="ARBA" id="ARBA00007764"/>
    </source>
</evidence>
<dbReference type="GO" id="GO:0005737">
    <property type="term" value="C:cytoplasm"/>
    <property type="evidence" value="ECO:0007669"/>
    <property type="project" value="TreeGrafter"/>
</dbReference>
<dbReference type="PROSITE" id="PS51354">
    <property type="entry name" value="GLUTAREDOXIN_2"/>
    <property type="match status" value="1"/>
</dbReference>
<dbReference type="GeneID" id="100897246"/>
<gene>
    <name evidence="3" type="primary">LOC100897246</name>
</gene>
<dbReference type="PANTHER" id="PTHR12232:SF15">
    <property type="entry name" value="SH3 DOMAIN-BINDING GLUTAMIC ACID-RICH PROTEIN HOMOLOG"/>
    <property type="match status" value="1"/>
</dbReference>
<dbReference type="AlphaFoldDB" id="A0AAJ6QSG3"/>
<evidence type="ECO:0000313" key="3">
    <source>
        <dbReference type="RefSeq" id="XP_003742428.1"/>
    </source>
</evidence>
<dbReference type="Pfam" id="PF04908">
    <property type="entry name" value="SH3BGR"/>
    <property type="match status" value="1"/>
</dbReference>
<dbReference type="RefSeq" id="XP_003742428.1">
    <property type="nucleotide sequence ID" value="XM_003742380.2"/>
</dbReference>
<dbReference type="KEGG" id="goe:100897246"/>
<evidence type="ECO:0000313" key="2">
    <source>
        <dbReference type="Proteomes" id="UP000694867"/>
    </source>
</evidence>
<reference evidence="3" key="1">
    <citation type="submission" date="2025-08" db="UniProtKB">
        <authorList>
            <consortium name="RefSeq"/>
        </authorList>
    </citation>
    <scope>IDENTIFICATION</scope>
</reference>
<dbReference type="InterPro" id="IPR036249">
    <property type="entry name" value="Thioredoxin-like_sf"/>
</dbReference>